<name>A0A4C1V2M1_EUMVA</name>
<keyword evidence="2" id="KW-1185">Reference proteome</keyword>
<dbReference type="Proteomes" id="UP000299102">
    <property type="component" value="Unassembled WGS sequence"/>
</dbReference>
<organism evidence="1 2">
    <name type="scientific">Eumeta variegata</name>
    <name type="common">Bagworm moth</name>
    <name type="synonym">Eumeta japonica</name>
    <dbReference type="NCBI Taxonomy" id="151549"/>
    <lineage>
        <taxon>Eukaryota</taxon>
        <taxon>Metazoa</taxon>
        <taxon>Ecdysozoa</taxon>
        <taxon>Arthropoda</taxon>
        <taxon>Hexapoda</taxon>
        <taxon>Insecta</taxon>
        <taxon>Pterygota</taxon>
        <taxon>Neoptera</taxon>
        <taxon>Endopterygota</taxon>
        <taxon>Lepidoptera</taxon>
        <taxon>Glossata</taxon>
        <taxon>Ditrysia</taxon>
        <taxon>Tineoidea</taxon>
        <taxon>Psychidae</taxon>
        <taxon>Oiketicinae</taxon>
        <taxon>Eumeta</taxon>
    </lineage>
</organism>
<sequence>MRQYQASHTSETFGFGLRRLRLALCGGLNLESYTLTQYRSETANGYRRRCEVKLTGERPHAPRIHT</sequence>
<dbReference type="EMBL" id="BGZK01000264">
    <property type="protein sequence ID" value="GBP32769.1"/>
    <property type="molecule type" value="Genomic_DNA"/>
</dbReference>
<gene>
    <name evidence="1" type="ORF">EVAR_18922_1</name>
</gene>
<evidence type="ECO:0000313" key="2">
    <source>
        <dbReference type="Proteomes" id="UP000299102"/>
    </source>
</evidence>
<reference evidence="1 2" key="1">
    <citation type="journal article" date="2019" name="Commun. Biol.">
        <title>The bagworm genome reveals a unique fibroin gene that provides high tensile strength.</title>
        <authorList>
            <person name="Kono N."/>
            <person name="Nakamura H."/>
            <person name="Ohtoshi R."/>
            <person name="Tomita M."/>
            <person name="Numata K."/>
            <person name="Arakawa K."/>
        </authorList>
    </citation>
    <scope>NUCLEOTIDE SEQUENCE [LARGE SCALE GENOMIC DNA]</scope>
</reference>
<comment type="caution">
    <text evidence="1">The sequence shown here is derived from an EMBL/GenBank/DDBJ whole genome shotgun (WGS) entry which is preliminary data.</text>
</comment>
<proteinExistence type="predicted"/>
<evidence type="ECO:0000313" key="1">
    <source>
        <dbReference type="EMBL" id="GBP32769.1"/>
    </source>
</evidence>
<protein>
    <submittedName>
        <fullName evidence="1">Uncharacterized protein</fullName>
    </submittedName>
</protein>
<accession>A0A4C1V2M1</accession>
<dbReference type="AlphaFoldDB" id="A0A4C1V2M1"/>